<evidence type="ECO:0000313" key="4">
    <source>
        <dbReference type="EMBL" id="EMZ20170.1"/>
    </source>
</evidence>
<dbReference type="Pfam" id="PF00440">
    <property type="entry name" value="TetR_N"/>
    <property type="match status" value="1"/>
</dbReference>
<dbReference type="PRINTS" id="PR00455">
    <property type="entry name" value="HTHTETR"/>
</dbReference>
<gene>
    <name evidence="4" type="ORF">C823_05158</name>
</gene>
<dbReference type="PANTHER" id="PTHR43479">
    <property type="entry name" value="ACREF/ENVCD OPERON REPRESSOR-RELATED"/>
    <property type="match status" value="1"/>
</dbReference>
<keyword evidence="5" id="KW-1185">Reference proteome</keyword>
<protein>
    <recommendedName>
        <fullName evidence="3">HTH tetR-type domain-containing protein</fullName>
    </recommendedName>
</protein>
<dbReference type="HOGENOM" id="CLU_069356_15_12_9"/>
<dbReference type="GO" id="GO:0003677">
    <property type="term" value="F:DNA binding"/>
    <property type="evidence" value="ECO:0007669"/>
    <property type="project" value="UniProtKB-UniRule"/>
</dbReference>
<dbReference type="Pfam" id="PF17922">
    <property type="entry name" value="TetR_C_17"/>
    <property type="match status" value="1"/>
</dbReference>
<accession>N2A285</accession>
<proteinExistence type="predicted"/>
<dbReference type="AlphaFoldDB" id="N2A285"/>
<dbReference type="InterPro" id="IPR009057">
    <property type="entry name" value="Homeodomain-like_sf"/>
</dbReference>
<dbReference type="OrthoDB" id="9814703at2"/>
<dbReference type="EMBL" id="AQFT01000149">
    <property type="protein sequence ID" value="EMZ20170.1"/>
    <property type="molecule type" value="Genomic_DNA"/>
</dbReference>
<evidence type="ECO:0000259" key="3">
    <source>
        <dbReference type="PROSITE" id="PS50977"/>
    </source>
</evidence>
<dbReference type="SUPFAM" id="SSF46689">
    <property type="entry name" value="Homeodomain-like"/>
    <property type="match status" value="1"/>
</dbReference>
<reference evidence="4 5" key="1">
    <citation type="journal article" date="2014" name="Genome Announc.">
        <title>Draft genome sequences of the altered schaedler flora, a defined bacterial community from gnotobiotic mice.</title>
        <authorList>
            <person name="Wannemuehler M.J."/>
            <person name="Overstreet A.M."/>
            <person name="Ward D.V."/>
            <person name="Phillips G.J."/>
        </authorList>
    </citation>
    <scope>NUCLEOTIDE SEQUENCE [LARGE SCALE GENOMIC DNA]</scope>
    <source>
        <strain evidence="4 5">ASF492</strain>
    </source>
</reference>
<keyword evidence="1 2" id="KW-0238">DNA-binding</keyword>
<name>N2A285_9FIRM</name>
<dbReference type="InterPro" id="IPR001647">
    <property type="entry name" value="HTH_TetR"/>
</dbReference>
<evidence type="ECO:0000256" key="2">
    <source>
        <dbReference type="PROSITE-ProRule" id="PRU00335"/>
    </source>
</evidence>
<dbReference type="Gene3D" id="1.10.10.60">
    <property type="entry name" value="Homeodomain-like"/>
    <property type="match status" value="1"/>
</dbReference>
<dbReference type="Proteomes" id="UP000012589">
    <property type="component" value="Unassembled WGS sequence"/>
</dbReference>
<feature type="domain" description="HTH tetR-type" evidence="3">
    <location>
        <begin position="6"/>
        <end position="66"/>
    </location>
</feature>
<dbReference type="STRING" id="1235802.C823_05158"/>
<dbReference type="InterPro" id="IPR050624">
    <property type="entry name" value="HTH-type_Tx_Regulator"/>
</dbReference>
<dbReference type="Gene3D" id="1.10.357.10">
    <property type="entry name" value="Tetracycline Repressor, domain 2"/>
    <property type="match status" value="1"/>
</dbReference>
<dbReference type="InterPro" id="IPR041612">
    <property type="entry name" value="YfiR_C"/>
</dbReference>
<evidence type="ECO:0000313" key="5">
    <source>
        <dbReference type="Proteomes" id="UP000012589"/>
    </source>
</evidence>
<evidence type="ECO:0000256" key="1">
    <source>
        <dbReference type="ARBA" id="ARBA00023125"/>
    </source>
</evidence>
<comment type="caution">
    <text evidence="4">The sequence shown here is derived from an EMBL/GenBank/DDBJ whole genome shotgun (WGS) entry which is preliminary data.</text>
</comment>
<dbReference type="eggNOG" id="COG1309">
    <property type="taxonomic scope" value="Bacteria"/>
</dbReference>
<dbReference type="PANTHER" id="PTHR43479:SF11">
    <property type="entry name" value="ACREF_ENVCD OPERON REPRESSOR-RELATED"/>
    <property type="match status" value="1"/>
</dbReference>
<sequence>MNKRGQETRKHIKKCACSLFAEKGFKQVTMKDICDVAKVSRGGLYCHYESTRQIFQEIVDDMTVEQDHEIDLKIERNCSAVTILDEILSKYEKEMLDSQSSLSMAIYEYFSIGDITNENHMLYEQYLISANTWKKLIQYGIDRHEFNEVDISAVFDLIVFSYQGVRMYGKLMPVNKETPSGIIKVIRKILVKS</sequence>
<organism evidence="4 5">
    <name type="scientific">Eubacterium plexicaudatum ASF492</name>
    <dbReference type="NCBI Taxonomy" id="1235802"/>
    <lineage>
        <taxon>Bacteria</taxon>
        <taxon>Bacillati</taxon>
        <taxon>Bacillota</taxon>
        <taxon>Clostridia</taxon>
        <taxon>Eubacteriales</taxon>
        <taxon>Eubacteriaceae</taxon>
        <taxon>Eubacterium</taxon>
    </lineage>
</organism>
<dbReference type="PROSITE" id="PS50977">
    <property type="entry name" value="HTH_TETR_2"/>
    <property type="match status" value="1"/>
</dbReference>
<feature type="DNA-binding region" description="H-T-H motif" evidence="2">
    <location>
        <begin position="29"/>
        <end position="48"/>
    </location>
</feature>
<dbReference type="PATRIC" id="fig|1235802.3.peg.5445"/>